<dbReference type="Gene3D" id="3.40.50.1820">
    <property type="entry name" value="alpha/beta hydrolase"/>
    <property type="match status" value="1"/>
</dbReference>
<evidence type="ECO:0000313" key="4">
    <source>
        <dbReference type="Proteomes" id="UP000278422"/>
    </source>
</evidence>
<dbReference type="AlphaFoldDB" id="A0A3R8PFM0"/>
<accession>A0A3R8PFM0</accession>
<protein>
    <recommendedName>
        <fullName evidence="5">Esterase family protein</fullName>
    </recommendedName>
</protein>
<reference evidence="3 4" key="1">
    <citation type="submission" date="2018-01" db="EMBL/GenBank/DDBJ databases">
        <title>Twenty Corynebacterium bovis Genomes.</title>
        <authorList>
            <person name="Gulvik C.A."/>
        </authorList>
    </citation>
    <scope>NUCLEOTIDE SEQUENCE [LARGE SCALE GENOMIC DNA]</scope>
    <source>
        <strain evidence="3 4">16-2004</strain>
    </source>
</reference>
<dbReference type="PANTHER" id="PTHR48098:SF1">
    <property type="entry name" value="DIACYLGLYCEROL ACYLTRANSFERASE_MYCOLYLTRANSFERASE AG85A"/>
    <property type="match status" value="1"/>
</dbReference>
<keyword evidence="4" id="KW-1185">Reference proteome</keyword>
<gene>
    <name evidence="3" type="ORF">CXF42_05905</name>
</gene>
<dbReference type="Pfam" id="PF00756">
    <property type="entry name" value="Esterase"/>
    <property type="match status" value="1"/>
</dbReference>
<dbReference type="PANTHER" id="PTHR48098">
    <property type="entry name" value="ENTEROCHELIN ESTERASE-RELATED"/>
    <property type="match status" value="1"/>
</dbReference>
<dbReference type="GO" id="GO:0016747">
    <property type="term" value="F:acyltransferase activity, transferring groups other than amino-acyl groups"/>
    <property type="evidence" value="ECO:0007669"/>
    <property type="project" value="TreeGrafter"/>
</dbReference>
<comment type="caution">
    <text evidence="3">The sequence shown here is derived from an EMBL/GenBank/DDBJ whole genome shotgun (WGS) entry which is preliminary data.</text>
</comment>
<organism evidence="3 4">
    <name type="scientific">Corynebacterium bovis</name>
    <dbReference type="NCBI Taxonomy" id="36808"/>
    <lineage>
        <taxon>Bacteria</taxon>
        <taxon>Bacillati</taxon>
        <taxon>Actinomycetota</taxon>
        <taxon>Actinomycetes</taxon>
        <taxon>Mycobacteriales</taxon>
        <taxon>Corynebacteriaceae</taxon>
        <taxon>Corynebacterium</taxon>
    </lineage>
</organism>
<keyword evidence="2" id="KW-0732">Signal</keyword>
<evidence type="ECO:0008006" key="5">
    <source>
        <dbReference type="Google" id="ProtNLM"/>
    </source>
</evidence>
<feature type="region of interest" description="Disordered" evidence="1">
    <location>
        <begin position="35"/>
        <end position="54"/>
    </location>
</feature>
<sequence>MKRSIARVAAAAVTLALPLSLTVALPAAQAAEPEAPVALAQTTPNQKPDTTGWRDYIRDKDGNYRYDNVKEIASYSPSMKRDIPLVLIQPKDPAKRAESLPTLYLLNGADGGEGSANWFAQTDLIDYYGDKGVNVVVVMAGAYSYYTDWQQPNATLDGGGDRQNWETFLTKELPEPLEKAINGNGRRAIAGLSMSATSTLNFAEHNPGFYNAVGSFSGCAATTGPLYEAYIDQVLNRGGATYEQMWGPRGGDVARNNDALLNAEKLRGQHNIYVSNSTGLAGEMDLPSGPMLRGKSPLGSISPIVEGGFIEASTNACTHDLEAKTRLLGITPQTNNIQFNFRPAGTHQWGYWRQDMRDSWPVLSAGLFG</sequence>
<dbReference type="RefSeq" id="WP_125174828.1">
    <property type="nucleotide sequence ID" value="NZ_JASPHA010000010.1"/>
</dbReference>
<dbReference type="InterPro" id="IPR029058">
    <property type="entry name" value="AB_hydrolase_fold"/>
</dbReference>
<proteinExistence type="predicted"/>
<feature type="chain" id="PRO_5018681388" description="Esterase family protein" evidence="2">
    <location>
        <begin position="31"/>
        <end position="369"/>
    </location>
</feature>
<dbReference type="SUPFAM" id="SSF53474">
    <property type="entry name" value="alpha/beta-Hydrolases"/>
    <property type="match status" value="1"/>
</dbReference>
<dbReference type="InterPro" id="IPR000801">
    <property type="entry name" value="Esterase-like"/>
</dbReference>
<dbReference type="InterPro" id="IPR050583">
    <property type="entry name" value="Mycobacterial_A85_antigen"/>
</dbReference>
<evidence type="ECO:0000256" key="2">
    <source>
        <dbReference type="SAM" id="SignalP"/>
    </source>
</evidence>
<evidence type="ECO:0000256" key="1">
    <source>
        <dbReference type="SAM" id="MobiDB-lite"/>
    </source>
</evidence>
<feature type="signal peptide" evidence="2">
    <location>
        <begin position="1"/>
        <end position="30"/>
    </location>
</feature>
<evidence type="ECO:0000313" key="3">
    <source>
        <dbReference type="EMBL" id="RRQ03917.1"/>
    </source>
</evidence>
<name>A0A3R8PFM0_9CORY</name>
<dbReference type="EMBL" id="PQNQ01000013">
    <property type="protein sequence ID" value="RRQ03917.1"/>
    <property type="molecule type" value="Genomic_DNA"/>
</dbReference>
<dbReference type="Proteomes" id="UP000278422">
    <property type="component" value="Unassembled WGS sequence"/>
</dbReference>